<dbReference type="Proteomes" id="UP000800082">
    <property type="component" value="Unassembled WGS sequence"/>
</dbReference>
<dbReference type="SUPFAM" id="SSF48264">
    <property type="entry name" value="Cytochrome P450"/>
    <property type="match status" value="1"/>
</dbReference>
<evidence type="ECO:0000313" key="4">
    <source>
        <dbReference type="Proteomes" id="UP000800082"/>
    </source>
</evidence>
<accession>A0A6A5RBM6</accession>
<dbReference type="AlphaFoldDB" id="A0A6A5RBM6"/>
<comment type="similarity">
    <text evidence="1">Belongs to the cytochrome P450 family.</text>
</comment>
<proteinExistence type="inferred from homology"/>
<dbReference type="GO" id="GO:0005506">
    <property type="term" value="F:iron ion binding"/>
    <property type="evidence" value="ECO:0007669"/>
    <property type="project" value="InterPro"/>
</dbReference>
<dbReference type="RefSeq" id="XP_033445893.1">
    <property type="nucleotide sequence ID" value="XM_033588431.1"/>
</dbReference>
<dbReference type="GO" id="GO:0016705">
    <property type="term" value="F:oxidoreductase activity, acting on paired donors, with incorporation or reduction of molecular oxygen"/>
    <property type="evidence" value="ECO:0007669"/>
    <property type="project" value="InterPro"/>
</dbReference>
<feature type="binding site" description="axial binding residue" evidence="2">
    <location>
        <position position="486"/>
    </location>
    <ligand>
        <name>heme</name>
        <dbReference type="ChEBI" id="CHEBI:30413"/>
    </ligand>
    <ligandPart>
        <name>Fe</name>
        <dbReference type="ChEBI" id="CHEBI:18248"/>
    </ligandPart>
</feature>
<gene>
    <name evidence="3" type="ORF">M421DRAFT_234342</name>
</gene>
<dbReference type="InterPro" id="IPR001128">
    <property type="entry name" value="Cyt_P450"/>
</dbReference>
<dbReference type="PRINTS" id="PR00463">
    <property type="entry name" value="EP450I"/>
</dbReference>
<dbReference type="PRINTS" id="PR00385">
    <property type="entry name" value="P450"/>
</dbReference>
<evidence type="ECO:0000256" key="1">
    <source>
        <dbReference type="ARBA" id="ARBA00010617"/>
    </source>
</evidence>
<dbReference type="InterPro" id="IPR002401">
    <property type="entry name" value="Cyt_P450_E_grp-I"/>
</dbReference>
<sequence length="555" mass="62984">MWQYVFAAVVLYAGWSCVTLQINHKRASSMGIPLVRVPVDGLNVPWQVLGALMFKILDGLTSHTLPTFIHYTRRGWFWKDKAASHLRYGPVWATVTPKSTWVQLGDPDAVYELFSRKQDFIRPHENYKPLGLYGPNILTVNAQQWPRHRKLVASPFNESIMKFVWKESTRQATQMIASWADLGTSSIAEDTRTVSLNVLAATGFRKSFDFQSESSHRARTGTPAASTYRDALCKVLDNIILLLIFPTRILSLSFLPCSFKSIGEAAVDYRKHMELMLQEETAAVERGEQGSGSLMTSFVKALKAGEIAASDLQTSRGLSVDEVIGNVFIINFAGHDTTANTLAFALCLLASEPEIQRWLAEELDAVTKDDDSWDYERLYPSLMRCRAILYETLRMYPPVMALPKHTSSTPQRLQVGDREIVIPANVHVQPSLLALHMHPKYWVQPEKWNPQRWITRASGDSADQGEALVKPRRGTYFPWSEGPMNCPGRKFSEVEFTAVIACLMRTHRLSIVKELGESEQQSQQRTYKVVNDCDDQMLLKMRAPERVRLRCEQRI</sequence>
<dbReference type="InterPro" id="IPR036396">
    <property type="entry name" value="Cyt_P450_sf"/>
</dbReference>
<organism evidence="3 4">
    <name type="scientific">Didymella exigua CBS 183.55</name>
    <dbReference type="NCBI Taxonomy" id="1150837"/>
    <lineage>
        <taxon>Eukaryota</taxon>
        <taxon>Fungi</taxon>
        <taxon>Dikarya</taxon>
        <taxon>Ascomycota</taxon>
        <taxon>Pezizomycotina</taxon>
        <taxon>Dothideomycetes</taxon>
        <taxon>Pleosporomycetidae</taxon>
        <taxon>Pleosporales</taxon>
        <taxon>Pleosporineae</taxon>
        <taxon>Didymellaceae</taxon>
        <taxon>Didymella</taxon>
    </lineage>
</organism>
<dbReference type="Pfam" id="PF00067">
    <property type="entry name" value="p450"/>
    <property type="match status" value="1"/>
</dbReference>
<dbReference type="InterPro" id="IPR050121">
    <property type="entry name" value="Cytochrome_P450_monoxygenase"/>
</dbReference>
<evidence type="ECO:0000256" key="2">
    <source>
        <dbReference type="PIRSR" id="PIRSR602401-1"/>
    </source>
</evidence>
<keyword evidence="4" id="KW-1185">Reference proteome</keyword>
<dbReference type="PANTHER" id="PTHR24305:SF166">
    <property type="entry name" value="CYTOCHROME P450 12A4, MITOCHONDRIAL-RELATED"/>
    <property type="match status" value="1"/>
</dbReference>
<keyword evidence="2" id="KW-0408">Iron</keyword>
<dbReference type="EMBL" id="ML978982">
    <property type="protein sequence ID" value="KAF1925641.1"/>
    <property type="molecule type" value="Genomic_DNA"/>
</dbReference>
<dbReference type="GeneID" id="54346078"/>
<dbReference type="OrthoDB" id="1470350at2759"/>
<protein>
    <submittedName>
        <fullName evidence="3">Cytochrome P450</fullName>
    </submittedName>
</protein>
<evidence type="ECO:0000313" key="3">
    <source>
        <dbReference type="EMBL" id="KAF1925641.1"/>
    </source>
</evidence>
<dbReference type="CDD" id="cd11070">
    <property type="entry name" value="CYP56-like"/>
    <property type="match status" value="1"/>
</dbReference>
<name>A0A6A5RBM6_9PLEO</name>
<keyword evidence="2" id="KW-0349">Heme</keyword>
<reference evidence="3" key="1">
    <citation type="journal article" date="2020" name="Stud. Mycol.">
        <title>101 Dothideomycetes genomes: a test case for predicting lifestyles and emergence of pathogens.</title>
        <authorList>
            <person name="Haridas S."/>
            <person name="Albert R."/>
            <person name="Binder M."/>
            <person name="Bloem J."/>
            <person name="Labutti K."/>
            <person name="Salamov A."/>
            <person name="Andreopoulos B."/>
            <person name="Baker S."/>
            <person name="Barry K."/>
            <person name="Bills G."/>
            <person name="Bluhm B."/>
            <person name="Cannon C."/>
            <person name="Castanera R."/>
            <person name="Culley D."/>
            <person name="Daum C."/>
            <person name="Ezra D."/>
            <person name="Gonzalez J."/>
            <person name="Henrissat B."/>
            <person name="Kuo A."/>
            <person name="Liang C."/>
            <person name="Lipzen A."/>
            <person name="Lutzoni F."/>
            <person name="Magnuson J."/>
            <person name="Mondo S."/>
            <person name="Nolan M."/>
            <person name="Ohm R."/>
            <person name="Pangilinan J."/>
            <person name="Park H.-J."/>
            <person name="Ramirez L."/>
            <person name="Alfaro M."/>
            <person name="Sun H."/>
            <person name="Tritt A."/>
            <person name="Yoshinaga Y."/>
            <person name="Zwiers L.-H."/>
            <person name="Turgeon B."/>
            <person name="Goodwin S."/>
            <person name="Spatafora J."/>
            <person name="Crous P."/>
            <person name="Grigoriev I."/>
        </authorList>
    </citation>
    <scope>NUCLEOTIDE SEQUENCE</scope>
    <source>
        <strain evidence="3">CBS 183.55</strain>
    </source>
</reference>
<dbReference type="GO" id="GO:0004497">
    <property type="term" value="F:monooxygenase activity"/>
    <property type="evidence" value="ECO:0007669"/>
    <property type="project" value="InterPro"/>
</dbReference>
<dbReference type="PANTHER" id="PTHR24305">
    <property type="entry name" value="CYTOCHROME P450"/>
    <property type="match status" value="1"/>
</dbReference>
<comment type="cofactor">
    <cofactor evidence="2">
        <name>heme</name>
        <dbReference type="ChEBI" id="CHEBI:30413"/>
    </cofactor>
</comment>
<dbReference type="GO" id="GO:0020037">
    <property type="term" value="F:heme binding"/>
    <property type="evidence" value="ECO:0007669"/>
    <property type="project" value="InterPro"/>
</dbReference>
<keyword evidence="2" id="KW-0479">Metal-binding</keyword>
<dbReference type="Gene3D" id="1.10.630.10">
    <property type="entry name" value="Cytochrome P450"/>
    <property type="match status" value="1"/>
</dbReference>